<dbReference type="EMBL" id="CAJNOE010001284">
    <property type="protein sequence ID" value="CAF1408737.1"/>
    <property type="molecule type" value="Genomic_DNA"/>
</dbReference>
<evidence type="ECO:0000313" key="1">
    <source>
        <dbReference type="EMBL" id="CAF1408737.1"/>
    </source>
</evidence>
<protein>
    <submittedName>
        <fullName evidence="1">Uncharacterized protein</fullName>
    </submittedName>
</protein>
<organism evidence="1 2">
    <name type="scientific">Adineta steineri</name>
    <dbReference type="NCBI Taxonomy" id="433720"/>
    <lineage>
        <taxon>Eukaryota</taxon>
        <taxon>Metazoa</taxon>
        <taxon>Spiralia</taxon>
        <taxon>Gnathifera</taxon>
        <taxon>Rotifera</taxon>
        <taxon>Eurotatoria</taxon>
        <taxon>Bdelloidea</taxon>
        <taxon>Adinetida</taxon>
        <taxon>Adinetidae</taxon>
        <taxon>Adineta</taxon>
    </lineage>
</organism>
<dbReference type="Proteomes" id="UP000663860">
    <property type="component" value="Unassembled WGS sequence"/>
</dbReference>
<proteinExistence type="predicted"/>
<reference evidence="1" key="1">
    <citation type="submission" date="2021-02" db="EMBL/GenBank/DDBJ databases">
        <authorList>
            <person name="Nowell W R."/>
        </authorList>
    </citation>
    <scope>NUCLEOTIDE SEQUENCE</scope>
</reference>
<dbReference type="InterPro" id="IPR038765">
    <property type="entry name" value="Papain-like_cys_pep_sf"/>
</dbReference>
<gene>
    <name evidence="1" type="ORF">IZO911_LOCUS39947</name>
</gene>
<comment type="caution">
    <text evidence="1">The sequence shown here is derived from an EMBL/GenBank/DDBJ whole genome shotgun (WGS) entry which is preliminary data.</text>
</comment>
<evidence type="ECO:0000313" key="2">
    <source>
        <dbReference type="Proteomes" id="UP000663860"/>
    </source>
</evidence>
<dbReference type="Gene3D" id="3.90.70.80">
    <property type="match status" value="1"/>
</dbReference>
<dbReference type="SUPFAM" id="SSF54001">
    <property type="entry name" value="Cysteine proteinases"/>
    <property type="match status" value="1"/>
</dbReference>
<dbReference type="CDD" id="cd22744">
    <property type="entry name" value="OTU"/>
    <property type="match status" value="1"/>
</dbReference>
<dbReference type="AlphaFoldDB" id="A0A815LE55"/>
<name>A0A815LE55_9BILA</name>
<sequence length="142" mass="16362">MRLLAVNVMVNNSDYFQRLCTALHYSFEEQLKKTAMDTKWGGEVQIQALSMALSHPIYSYIQFISDPKIGHYIPSNISLQELIDRFNKGTAGGHLKYTGYKSDMNKLGFCVYYNGIHYDALLPFRNNPQQFVPHFDIINMSL</sequence>
<accession>A0A815LE55</accession>